<sequence length="162" mass="18368">METAIHHKRNSDKRLSIWTETSRNFLVQLASRILDEKPSRHQVYHGYLCSVQIRLPLLQIITTPINLVSRFETISDATTTTKIAAANNLGDRKTRLPSDHKVTIFEARQQQLNMSHIISVMTTFVPSSLPITVVLTITKRILYANPCVTNGVAVTKYPKEDQ</sequence>
<dbReference type="EMBL" id="JAVFWL010000004">
    <property type="protein sequence ID" value="KAK6751289.1"/>
    <property type="molecule type" value="Genomic_DNA"/>
</dbReference>
<gene>
    <name evidence="1" type="primary">Necator_chrIV.g16255</name>
    <name evidence="1" type="ORF">RB195_002959</name>
</gene>
<keyword evidence="2" id="KW-1185">Reference proteome</keyword>
<organism evidence="1 2">
    <name type="scientific">Necator americanus</name>
    <name type="common">Human hookworm</name>
    <dbReference type="NCBI Taxonomy" id="51031"/>
    <lineage>
        <taxon>Eukaryota</taxon>
        <taxon>Metazoa</taxon>
        <taxon>Ecdysozoa</taxon>
        <taxon>Nematoda</taxon>
        <taxon>Chromadorea</taxon>
        <taxon>Rhabditida</taxon>
        <taxon>Rhabditina</taxon>
        <taxon>Rhabditomorpha</taxon>
        <taxon>Strongyloidea</taxon>
        <taxon>Ancylostomatidae</taxon>
        <taxon>Bunostominae</taxon>
        <taxon>Necator</taxon>
    </lineage>
</organism>
<evidence type="ECO:0000313" key="1">
    <source>
        <dbReference type="EMBL" id="KAK6751289.1"/>
    </source>
</evidence>
<accession>A0ABR1DLG4</accession>
<reference evidence="1 2" key="1">
    <citation type="submission" date="2023-08" db="EMBL/GenBank/DDBJ databases">
        <title>A Necator americanus chromosomal reference genome.</title>
        <authorList>
            <person name="Ilik V."/>
            <person name="Petrzelkova K.J."/>
            <person name="Pardy F."/>
            <person name="Fuh T."/>
            <person name="Niatou-Singa F.S."/>
            <person name="Gouil Q."/>
            <person name="Baker L."/>
            <person name="Ritchie M.E."/>
            <person name="Jex A.R."/>
            <person name="Gazzola D."/>
            <person name="Li H."/>
            <person name="Toshio Fujiwara R."/>
            <person name="Zhan B."/>
            <person name="Aroian R.V."/>
            <person name="Pafco B."/>
            <person name="Schwarz E.M."/>
        </authorList>
    </citation>
    <scope>NUCLEOTIDE SEQUENCE [LARGE SCALE GENOMIC DNA]</scope>
    <source>
        <strain evidence="1 2">Aroian</strain>
        <tissue evidence="1">Whole animal</tissue>
    </source>
</reference>
<evidence type="ECO:0000313" key="2">
    <source>
        <dbReference type="Proteomes" id="UP001303046"/>
    </source>
</evidence>
<proteinExistence type="predicted"/>
<comment type="caution">
    <text evidence="1">The sequence shown here is derived from an EMBL/GenBank/DDBJ whole genome shotgun (WGS) entry which is preliminary data.</text>
</comment>
<protein>
    <submittedName>
        <fullName evidence="1">Uncharacterized protein</fullName>
    </submittedName>
</protein>
<name>A0ABR1DLG4_NECAM</name>
<dbReference type="Proteomes" id="UP001303046">
    <property type="component" value="Unassembled WGS sequence"/>
</dbReference>